<dbReference type="RefSeq" id="WP_208173872.1">
    <property type="nucleotide sequence ID" value="NZ_JAGETZ010000002.1"/>
</dbReference>
<proteinExistence type="predicted"/>
<protein>
    <submittedName>
        <fullName evidence="2">Uncharacterized protein</fullName>
    </submittedName>
</protein>
<gene>
    <name evidence="2" type="ORF">J4E00_04665</name>
</gene>
<sequence>MSLLRFVLSLLLIAHTFAVQAGHGAKPLTVAQKEARNEAADPSFSAQLHDAQRITGFLVDALMLSNLQHHALQSYTLARHKSLLLAVTPADVAQAQLEYQLAVQRVLTTSQLVAYATLCRRQNGTMLPLDAVEIAAR</sequence>
<keyword evidence="1" id="KW-0732">Signal</keyword>
<organism evidence="2 3">
    <name type="scientific">Hymenobacter negativus</name>
    <dbReference type="NCBI Taxonomy" id="2795026"/>
    <lineage>
        <taxon>Bacteria</taxon>
        <taxon>Pseudomonadati</taxon>
        <taxon>Bacteroidota</taxon>
        <taxon>Cytophagia</taxon>
        <taxon>Cytophagales</taxon>
        <taxon>Hymenobacteraceae</taxon>
        <taxon>Hymenobacter</taxon>
    </lineage>
</organism>
<dbReference type="EMBL" id="JAGETZ010000002">
    <property type="protein sequence ID" value="MBO2008333.1"/>
    <property type="molecule type" value="Genomic_DNA"/>
</dbReference>
<accession>A0ABS3QBJ3</accession>
<dbReference type="Proteomes" id="UP000664369">
    <property type="component" value="Unassembled WGS sequence"/>
</dbReference>
<comment type="caution">
    <text evidence="2">The sequence shown here is derived from an EMBL/GenBank/DDBJ whole genome shotgun (WGS) entry which is preliminary data.</text>
</comment>
<feature type="chain" id="PRO_5045559156" evidence="1">
    <location>
        <begin position="22"/>
        <end position="137"/>
    </location>
</feature>
<feature type="signal peptide" evidence="1">
    <location>
        <begin position="1"/>
        <end position="21"/>
    </location>
</feature>
<evidence type="ECO:0000313" key="3">
    <source>
        <dbReference type="Proteomes" id="UP000664369"/>
    </source>
</evidence>
<reference evidence="2 3" key="1">
    <citation type="submission" date="2021-03" db="EMBL/GenBank/DDBJ databases">
        <authorList>
            <person name="Kim M.K."/>
        </authorList>
    </citation>
    <scope>NUCLEOTIDE SEQUENCE [LARGE SCALE GENOMIC DNA]</scope>
    <source>
        <strain evidence="2 3">BT442</strain>
    </source>
</reference>
<keyword evidence="3" id="KW-1185">Reference proteome</keyword>
<evidence type="ECO:0000256" key="1">
    <source>
        <dbReference type="SAM" id="SignalP"/>
    </source>
</evidence>
<evidence type="ECO:0000313" key="2">
    <source>
        <dbReference type="EMBL" id="MBO2008333.1"/>
    </source>
</evidence>
<name>A0ABS3QBJ3_9BACT</name>